<dbReference type="InParanoid" id="A0A4S2MU42"/>
<dbReference type="PANTHER" id="PTHR10804">
    <property type="entry name" value="PROTEASE FAMILY M24 METHIONYL AMINOPEPTIDASE, AMINOPEPTIDASE P"/>
    <property type="match status" value="1"/>
</dbReference>
<evidence type="ECO:0000256" key="1">
    <source>
        <dbReference type="ARBA" id="ARBA00007319"/>
    </source>
</evidence>
<dbReference type="InterPro" id="IPR036388">
    <property type="entry name" value="WH-like_DNA-bd_sf"/>
</dbReference>
<dbReference type="CDD" id="cd01089">
    <property type="entry name" value="PA2G4-like"/>
    <property type="match status" value="1"/>
</dbReference>
<evidence type="ECO:0000259" key="3">
    <source>
        <dbReference type="Pfam" id="PF00557"/>
    </source>
</evidence>
<dbReference type="InterPro" id="IPR036390">
    <property type="entry name" value="WH_DNA-bd_sf"/>
</dbReference>
<reference evidence="4 5" key="1">
    <citation type="submission" date="2019-04" db="EMBL/GenBank/DDBJ databases">
        <title>Comparative genomics and transcriptomics to analyze fruiting body development in filamentous ascomycetes.</title>
        <authorList>
            <consortium name="DOE Joint Genome Institute"/>
            <person name="Lutkenhaus R."/>
            <person name="Traeger S."/>
            <person name="Breuer J."/>
            <person name="Kuo A."/>
            <person name="Lipzen A."/>
            <person name="Pangilinan J."/>
            <person name="Dilworth D."/>
            <person name="Sandor L."/>
            <person name="Poggeler S."/>
            <person name="Barry K."/>
            <person name="Grigoriev I.V."/>
            <person name="Nowrousian M."/>
        </authorList>
    </citation>
    <scope>NUCLEOTIDE SEQUENCE [LARGE SCALE GENOMIC DNA]</scope>
    <source>
        <strain evidence="4 5">CBS 389.68</strain>
    </source>
</reference>
<protein>
    <submittedName>
        <fullName evidence="4">Putative curved DNA-binding protein</fullName>
    </submittedName>
</protein>
<dbReference type="FunFam" id="1.10.10.10:FF:000029">
    <property type="entry name" value="Proliferation-associated 2G4, a"/>
    <property type="match status" value="1"/>
</dbReference>
<proteinExistence type="inferred from homology"/>
<accession>A0A4S2MU42</accession>
<keyword evidence="4" id="KW-0238">DNA-binding</keyword>
<dbReference type="Gene3D" id="3.90.230.10">
    <property type="entry name" value="Creatinase/methionine aminopeptidase superfamily"/>
    <property type="match status" value="1"/>
</dbReference>
<feature type="region of interest" description="Disordered" evidence="2">
    <location>
        <begin position="381"/>
        <end position="401"/>
    </location>
</feature>
<dbReference type="InterPro" id="IPR000994">
    <property type="entry name" value="Pept_M24"/>
</dbReference>
<dbReference type="EMBL" id="ML220127">
    <property type="protein sequence ID" value="TGZ80004.1"/>
    <property type="molecule type" value="Genomic_DNA"/>
</dbReference>
<feature type="compositionally biased region" description="Low complexity" evidence="2">
    <location>
        <begin position="391"/>
        <end position="401"/>
    </location>
</feature>
<gene>
    <name evidence="4" type="ORF">EX30DRAFT_341855</name>
</gene>
<evidence type="ECO:0000313" key="5">
    <source>
        <dbReference type="Proteomes" id="UP000298138"/>
    </source>
</evidence>
<dbReference type="PANTHER" id="PTHR10804:SF11">
    <property type="entry name" value="PROLIFERATION-ASSOCIATED PROTEIN 2G4"/>
    <property type="match status" value="1"/>
</dbReference>
<organism evidence="4 5">
    <name type="scientific">Ascodesmis nigricans</name>
    <dbReference type="NCBI Taxonomy" id="341454"/>
    <lineage>
        <taxon>Eukaryota</taxon>
        <taxon>Fungi</taxon>
        <taxon>Dikarya</taxon>
        <taxon>Ascomycota</taxon>
        <taxon>Pezizomycotina</taxon>
        <taxon>Pezizomycetes</taxon>
        <taxon>Pezizales</taxon>
        <taxon>Ascodesmidaceae</taxon>
        <taxon>Ascodesmis</taxon>
    </lineage>
</organism>
<evidence type="ECO:0000313" key="4">
    <source>
        <dbReference type="EMBL" id="TGZ80004.1"/>
    </source>
</evidence>
<dbReference type="Gene3D" id="1.10.10.10">
    <property type="entry name" value="Winged helix-like DNA-binding domain superfamily/Winged helix DNA-binding domain"/>
    <property type="match status" value="1"/>
</dbReference>
<dbReference type="GO" id="GO:0003677">
    <property type="term" value="F:DNA binding"/>
    <property type="evidence" value="ECO:0007669"/>
    <property type="project" value="UniProtKB-KW"/>
</dbReference>
<dbReference type="Proteomes" id="UP000298138">
    <property type="component" value="Unassembled WGS sequence"/>
</dbReference>
<dbReference type="SUPFAM" id="SSF46785">
    <property type="entry name" value="Winged helix' DNA-binding domain"/>
    <property type="match status" value="1"/>
</dbReference>
<dbReference type="AlphaFoldDB" id="A0A4S2MU42"/>
<evidence type="ECO:0000256" key="2">
    <source>
        <dbReference type="SAM" id="MobiDB-lite"/>
    </source>
</evidence>
<dbReference type="SUPFAM" id="SSF55920">
    <property type="entry name" value="Creatinase/aminopeptidase"/>
    <property type="match status" value="1"/>
</dbReference>
<dbReference type="InterPro" id="IPR036005">
    <property type="entry name" value="Creatinase/aminopeptidase-like"/>
</dbReference>
<keyword evidence="5" id="KW-1185">Reference proteome</keyword>
<dbReference type="InterPro" id="IPR047113">
    <property type="entry name" value="PA2G4/ARX1"/>
</dbReference>
<feature type="domain" description="Peptidase M24" evidence="3">
    <location>
        <begin position="25"/>
        <end position="162"/>
    </location>
</feature>
<dbReference type="Pfam" id="PF00557">
    <property type="entry name" value="Peptidase_M24"/>
    <property type="match status" value="1"/>
</dbReference>
<sequence length="401" mass="43457">MADTTKKVEEVEVDYTIANPNTLAKYKDAATIAHKVLAEVIKAATPGTTILSLCQKGDELLEEETGKVYKGKKISKGIAFPTTISPNDILTPYTPIPSEAAEAAITIHEGDVLKIQLGAQIDGMPAIVGDTIVVGGASKPEQADLLLATHYVTEALLRYLIPAAAHPSNTEEKPYKAPSAAAINQTLAKIAATYGCKLVDSTTTFTLDRNEIESKKRLVLNPGENVQKSEGASEINDVWGVEVAVTRGSGKVKEMKDKRATLFKKNDAKYQLKRQSSRQTFNEIQKKFGTFPFSLRQLQDERSAKMGVLECVRGNVLRQFEVLGDKDGEICSRIYITAAATKNGIVKLAAPEPLDVEKVKSDKKIEDQEILDLLAIPLAQDPKKKKKAKKAAAPAAAETKA</sequence>
<dbReference type="OrthoDB" id="5876363at2759"/>
<name>A0A4S2MU42_9PEZI</name>
<comment type="similarity">
    <text evidence="1">Belongs to the peptidase M24 family.</text>
</comment>
<dbReference type="STRING" id="341454.A0A4S2MU42"/>